<evidence type="ECO:0000256" key="2">
    <source>
        <dbReference type="SAM" id="MobiDB-lite"/>
    </source>
</evidence>
<evidence type="ECO:0000259" key="4">
    <source>
        <dbReference type="Pfam" id="PF06722"/>
    </source>
</evidence>
<evidence type="ECO:0000313" key="6">
    <source>
        <dbReference type="Proteomes" id="UP001622557"/>
    </source>
</evidence>
<dbReference type="Pfam" id="PF06722">
    <property type="entry name" value="EryCIII-like_C"/>
    <property type="match status" value="1"/>
</dbReference>
<dbReference type="PANTHER" id="PTHR48050">
    <property type="entry name" value="STEROL 3-BETA-GLUCOSYLTRANSFERASE"/>
    <property type="match status" value="1"/>
</dbReference>
<dbReference type="CDD" id="cd03784">
    <property type="entry name" value="GT1_Gtf-like"/>
    <property type="match status" value="1"/>
</dbReference>
<protein>
    <submittedName>
        <fullName evidence="5">Glycosyltransferase</fullName>
    </submittedName>
</protein>
<dbReference type="InterPro" id="IPR010610">
    <property type="entry name" value="EryCIII-like_C"/>
</dbReference>
<dbReference type="InterPro" id="IPR050426">
    <property type="entry name" value="Glycosyltransferase_28"/>
</dbReference>
<dbReference type="SUPFAM" id="SSF53756">
    <property type="entry name" value="UDP-Glycosyltransferase/glycogen phosphorylase"/>
    <property type="match status" value="1"/>
</dbReference>
<feature type="compositionally biased region" description="Basic and acidic residues" evidence="2">
    <location>
        <begin position="402"/>
        <end position="411"/>
    </location>
</feature>
<name>A0ABZ1KJP4_STRAH</name>
<feature type="region of interest" description="Disordered" evidence="2">
    <location>
        <begin position="402"/>
        <end position="427"/>
    </location>
</feature>
<dbReference type="Proteomes" id="UP001622557">
    <property type="component" value="Chromosome"/>
</dbReference>
<dbReference type="RefSeq" id="WP_405445252.1">
    <property type="nucleotide sequence ID" value="NZ_CP108164.1"/>
</dbReference>
<dbReference type="EMBL" id="CP108164">
    <property type="protein sequence ID" value="WTQ79417.1"/>
    <property type="molecule type" value="Genomic_DNA"/>
</dbReference>
<evidence type="ECO:0000259" key="3">
    <source>
        <dbReference type="Pfam" id="PF03033"/>
    </source>
</evidence>
<evidence type="ECO:0000313" key="5">
    <source>
        <dbReference type="EMBL" id="WTQ79417.1"/>
    </source>
</evidence>
<keyword evidence="6" id="KW-1185">Reference proteome</keyword>
<gene>
    <name evidence="5" type="ORF">OG350_03450</name>
</gene>
<reference evidence="5 6" key="1">
    <citation type="submission" date="2022-10" db="EMBL/GenBank/DDBJ databases">
        <title>The complete genomes of actinobacterial strains from the NBC collection.</title>
        <authorList>
            <person name="Joergensen T.S."/>
            <person name="Alvarez Arevalo M."/>
            <person name="Sterndorff E.B."/>
            <person name="Faurdal D."/>
            <person name="Vuksanovic O."/>
            <person name="Mourched A.-S."/>
            <person name="Charusanti P."/>
            <person name="Shaw S."/>
            <person name="Blin K."/>
            <person name="Weber T."/>
        </authorList>
    </citation>
    <scope>NUCLEOTIDE SEQUENCE [LARGE SCALE GENOMIC DNA]</scope>
    <source>
        <strain evidence="5 6">NBC_00156</strain>
    </source>
</reference>
<evidence type="ECO:0000256" key="1">
    <source>
        <dbReference type="ARBA" id="ARBA00022679"/>
    </source>
</evidence>
<dbReference type="InterPro" id="IPR004276">
    <property type="entry name" value="GlycoTrans_28_N"/>
</dbReference>
<dbReference type="InterPro" id="IPR002213">
    <property type="entry name" value="UDP_glucos_trans"/>
</dbReference>
<organism evidence="5 6">
    <name type="scientific">Streptomyces achromogenes</name>
    <dbReference type="NCBI Taxonomy" id="67255"/>
    <lineage>
        <taxon>Bacteria</taxon>
        <taxon>Bacillati</taxon>
        <taxon>Actinomycetota</taxon>
        <taxon>Actinomycetes</taxon>
        <taxon>Kitasatosporales</taxon>
        <taxon>Streptomycetaceae</taxon>
        <taxon>Streptomyces</taxon>
    </lineage>
</organism>
<feature type="domain" description="Glycosyltransferase family 28 N-terminal" evidence="3">
    <location>
        <begin position="3"/>
        <end position="123"/>
    </location>
</feature>
<feature type="domain" description="Erythromycin biosynthesis protein CIII-like C-terminal" evidence="4">
    <location>
        <begin position="296"/>
        <end position="390"/>
    </location>
</feature>
<sequence length="427" mass="44098">MRVLLSTYGSRGDVEPLAGLAVRLREQGAGVRVCAPPDEDFARRLADIGVPLVPVGPSARALTRAAPAPASLPERAARLIAGQLGPVTEAAEGCDLLVATGALPAAAGALSVAEKLGIPSVSVTFQQLTLPAPHRRPLAYPGRPFPPEVTDPKTLWELDAQSVNTLFGEALDTHRASLGLPPVDDVRAYVVGDRPWLASDPFLDPWHETPDLDVVQTGAWILPDTRPLPADLTAFLDAGAPPVYVGFGSMPLHAAADMARVAVEAVRAQGRRLVLARGWAELSPGGDRDDCFEVGEVNQQALFARVAAVVHHGGAGTTTTAARAGAAQVVVPQVADQPYWAGRVAALGIGAAHDGPAPTVASLSAALGTALAPETRARAASAAGRVRADGASVAARLLLDAAERGGQDRRSRPAVPPLPVGRTTAPR</sequence>
<dbReference type="PANTHER" id="PTHR48050:SF13">
    <property type="entry name" value="STEROL 3-BETA-GLUCOSYLTRANSFERASE UGT80A2"/>
    <property type="match status" value="1"/>
</dbReference>
<keyword evidence="1" id="KW-0808">Transferase</keyword>
<dbReference type="Gene3D" id="3.40.50.2000">
    <property type="entry name" value="Glycogen Phosphorylase B"/>
    <property type="match status" value="2"/>
</dbReference>
<dbReference type="GeneID" id="97279447"/>
<dbReference type="Pfam" id="PF03033">
    <property type="entry name" value="Glyco_transf_28"/>
    <property type="match status" value="1"/>
</dbReference>
<accession>A0ABZ1KJP4</accession>
<proteinExistence type="predicted"/>